<evidence type="ECO:0000313" key="1">
    <source>
        <dbReference type="EMBL" id="MBE1554789.1"/>
    </source>
</evidence>
<protein>
    <submittedName>
        <fullName evidence="1">Uncharacterized protein</fullName>
    </submittedName>
</protein>
<dbReference type="AlphaFoldDB" id="A0A927R6A7"/>
<comment type="caution">
    <text evidence="1">The sequence shown here is derived from an EMBL/GenBank/DDBJ whole genome shotgun (WGS) entry which is preliminary data.</text>
</comment>
<sequence length="30" mass="3552">MTKNATGMMWVLLDVRVFFLFGIRYDGLKE</sequence>
<evidence type="ECO:0000313" key="2">
    <source>
        <dbReference type="Proteomes" id="UP000658225"/>
    </source>
</evidence>
<organism evidence="1 2">
    <name type="scientific">Sporosarcina limicola</name>
    <dbReference type="NCBI Taxonomy" id="34101"/>
    <lineage>
        <taxon>Bacteria</taxon>
        <taxon>Bacillati</taxon>
        <taxon>Bacillota</taxon>
        <taxon>Bacilli</taxon>
        <taxon>Bacillales</taxon>
        <taxon>Caryophanaceae</taxon>
        <taxon>Sporosarcina</taxon>
    </lineage>
</organism>
<reference evidence="1" key="1">
    <citation type="submission" date="2020-10" db="EMBL/GenBank/DDBJ databases">
        <title>Genomic Encyclopedia of Type Strains, Phase IV (KMG-IV): sequencing the most valuable type-strain genomes for metagenomic binning, comparative biology and taxonomic classification.</title>
        <authorList>
            <person name="Goeker M."/>
        </authorList>
    </citation>
    <scope>NUCLEOTIDE SEQUENCE</scope>
    <source>
        <strain evidence="1">DSM 13886</strain>
    </source>
</reference>
<name>A0A927R6A7_9BACL</name>
<proteinExistence type="predicted"/>
<dbReference type="EMBL" id="JADBEL010000008">
    <property type="protein sequence ID" value="MBE1554789.1"/>
    <property type="molecule type" value="Genomic_DNA"/>
</dbReference>
<keyword evidence="2" id="KW-1185">Reference proteome</keyword>
<dbReference type="Proteomes" id="UP000658225">
    <property type="component" value="Unassembled WGS sequence"/>
</dbReference>
<gene>
    <name evidence="1" type="ORF">H4683_001867</name>
</gene>
<accession>A0A927R6A7</accession>